<comment type="similarity">
    <text evidence="2">Belongs to the BMT family.</text>
</comment>
<name>A0AB34PT85_CANAX</name>
<dbReference type="GO" id="GO:0016020">
    <property type="term" value="C:membrane"/>
    <property type="evidence" value="ECO:0007669"/>
    <property type="project" value="UniProtKB-SubCell"/>
</dbReference>
<keyword evidence="3" id="KW-0328">Glycosyltransferase</keyword>
<keyword evidence="5 10" id="KW-0812">Transmembrane</keyword>
<proteinExistence type="inferred from homology"/>
<evidence type="ECO:0000256" key="3">
    <source>
        <dbReference type="ARBA" id="ARBA00022676"/>
    </source>
</evidence>
<reference evidence="11 12" key="1">
    <citation type="submission" date="2013-12" db="EMBL/GenBank/DDBJ databases">
        <title>The Genome Sequence of Candida albicans P78048.</title>
        <authorList>
            <consortium name="The Broad Institute Genome Sequencing Platform"/>
            <consortium name="The Broad Institute Genome Sequencing Center for Infectious Disease"/>
            <person name="Cuomo C."/>
            <person name="Bennett R."/>
            <person name="Hirakawa M."/>
            <person name="Noverr M."/>
            <person name="Mitchell A."/>
            <person name="Young S.K."/>
            <person name="Zeng Q."/>
            <person name="Gargeya S."/>
            <person name="Fitzgerald M."/>
            <person name="Abouelleil A."/>
            <person name="Alvarado L."/>
            <person name="Berlin A.M."/>
            <person name="Chapman S.B."/>
            <person name="Dewar J."/>
            <person name="Goldberg J."/>
            <person name="Griggs A."/>
            <person name="Gujja S."/>
            <person name="Hansen M."/>
            <person name="Howarth C."/>
            <person name="Imamovic A."/>
            <person name="Larimer J."/>
            <person name="McCowan C."/>
            <person name="Murphy C."/>
            <person name="Pearson M."/>
            <person name="Priest M."/>
            <person name="Roberts A."/>
            <person name="Saif S."/>
            <person name="Shea T."/>
            <person name="Sykes S."/>
            <person name="Wortman J."/>
            <person name="Nusbaum C."/>
            <person name="Birren B."/>
        </authorList>
    </citation>
    <scope>NUCLEOTIDE SEQUENCE [LARGE SCALE GENOMIC DNA]</scope>
    <source>
        <strain evidence="11 12">P78048</strain>
    </source>
</reference>
<keyword evidence="4" id="KW-0808">Transferase</keyword>
<evidence type="ECO:0000256" key="1">
    <source>
        <dbReference type="ARBA" id="ARBA00004606"/>
    </source>
</evidence>
<evidence type="ECO:0000256" key="4">
    <source>
        <dbReference type="ARBA" id="ARBA00022679"/>
    </source>
</evidence>
<dbReference type="GO" id="GO:0071555">
    <property type="term" value="P:cell wall organization"/>
    <property type="evidence" value="ECO:0007669"/>
    <property type="project" value="UniProtKB-KW"/>
</dbReference>
<dbReference type="GO" id="GO:0000030">
    <property type="term" value="F:mannosyltransferase activity"/>
    <property type="evidence" value="ECO:0007669"/>
    <property type="project" value="InterPro"/>
</dbReference>
<dbReference type="Proteomes" id="UP000030161">
    <property type="component" value="Unassembled WGS sequence"/>
</dbReference>
<dbReference type="Pfam" id="PF12141">
    <property type="entry name" value="BMT"/>
    <property type="match status" value="2"/>
</dbReference>
<evidence type="ECO:0000313" key="11">
    <source>
        <dbReference type="EMBL" id="KGR12721.1"/>
    </source>
</evidence>
<evidence type="ECO:0000313" key="12">
    <source>
        <dbReference type="Proteomes" id="UP000030161"/>
    </source>
</evidence>
<feature type="transmembrane region" description="Helical" evidence="10">
    <location>
        <begin position="26"/>
        <end position="45"/>
    </location>
</feature>
<evidence type="ECO:0000256" key="7">
    <source>
        <dbReference type="ARBA" id="ARBA00022989"/>
    </source>
</evidence>
<keyword evidence="9" id="KW-0961">Cell wall biogenesis/degradation</keyword>
<evidence type="ECO:0000256" key="8">
    <source>
        <dbReference type="ARBA" id="ARBA00023136"/>
    </source>
</evidence>
<evidence type="ECO:0000256" key="2">
    <source>
        <dbReference type="ARBA" id="ARBA00009486"/>
    </source>
</evidence>
<dbReference type="EMBL" id="AJIX01000015">
    <property type="protein sequence ID" value="KGR12721.1"/>
    <property type="molecule type" value="Genomic_DNA"/>
</dbReference>
<evidence type="ECO:0000256" key="9">
    <source>
        <dbReference type="ARBA" id="ARBA00023316"/>
    </source>
</evidence>
<gene>
    <name evidence="11" type="ORF">MG3_02805</name>
</gene>
<comment type="caution">
    <text evidence="11">The sequence shown here is derived from an EMBL/GenBank/DDBJ whole genome shotgun (WGS) entry which is preliminary data.</text>
</comment>
<keyword evidence="7 10" id="KW-1133">Transmembrane helix</keyword>
<protein>
    <submittedName>
        <fullName evidence="11">Uncharacterized protein</fullName>
    </submittedName>
</protein>
<evidence type="ECO:0000256" key="5">
    <source>
        <dbReference type="ARBA" id="ARBA00022692"/>
    </source>
</evidence>
<organism evidence="11 12">
    <name type="scientific">Candida albicans P78048</name>
    <dbReference type="NCBI Taxonomy" id="1094989"/>
    <lineage>
        <taxon>Eukaryota</taxon>
        <taxon>Fungi</taxon>
        <taxon>Dikarya</taxon>
        <taxon>Ascomycota</taxon>
        <taxon>Saccharomycotina</taxon>
        <taxon>Pichiomycetes</taxon>
        <taxon>Debaryomycetaceae</taxon>
        <taxon>Candida/Lodderomyces clade</taxon>
        <taxon>Candida</taxon>
    </lineage>
</organism>
<keyword evidence="6" id="KW-0735">Signal-anchor</keyword>
<dbReference type="InterPro" id="IPR021988">
    <property type="entry name" value="BMT1"/>
</dbReference>
<accession>A0AB34PT85</accession>
<evidence type="ECO:0000256" key="10">
    <source>
        <dbReference type="SAM" id="Phobius"/>
    </source>
</evidence>
<sequence>MKLEMSSYLHKVPNTGITNLSNSKSIVFIMFCATLLFIITSSRYLTGSESLGQIPSEIPKSSEQLNEELSQQINSKLHKLASFDKFNSFPLLNKHMKDDIYGLMTLETFTDPLPYLENYNEEEYSQQNYPICSEKLMFPSKIKLTKQQYLLADLQQFLGVLNNMRPYHDMVEKAKAYFISDLREEKKWFRFAGSSIWLPQFQCHYMVSRYLYSPNGVANHAFASFLYIQLFDSDWKELPSHTTLDIPFEQTEANSIFKIFKPKQKYANFRNSTYPQILPIPFDYKLPIETKKYYYGPEDPRILLRSNPLGFDEPLIVFNMKGLKLTKRVMYSYLPFSNTLKLLKKRREPFANIEKNWTPFKSVAQPSKTQTTIHFIYSMIPLEVLACDIDSGLCDILQKPAKHDFNYVGGLRGGTQLVSLPLNETIPSEIRAKLPIPKNRQVYIGWARTHLNNCGCGDSMYRPNFITLVEDYDDVTDKYYYKIGDISGYFDFAAKIEPWSKQVLDEEGNLYEKAEQCQGRNVLIPNSIAYWDVGSIKLAGTEYQKHDFKDMFSSGKVSDFNANEIVFNDYMGVTLSSADRDVSIVHVKGLLNYILQLPSLVDDSLVINKEWTFQKKGHDLNVRCAMIASKEYCKSYAIKQGVKIDEKSEET</sequence>
<keyword evidence="8 10" id="KW-0472">Membrane</keyword>
<dbReference type="AlphaFoldDB" id="A0AB34PT85"/>
<evidence type="ECO:0000256" key="6">
    <source>
        <dbReference type="ARBA" id="ARBA00022968"/>
    </source>
</evidence>
<comment type="subcellular location">
    <subcellularLocation>
        <location evidence="1">Membrane</location>
        <topology evidence="1">Single-pass type II membrane protein</topology>
    </subcellularLocation>
</comment>